<protein>
    <recommendedName>
        <fullName evidence="4">Transmembrane protein</fullName>
    </recommendedName>
</protein>
<name>A0A2V1DGQ5_9PLEO</name>
<dbReference type="Proteomes" id="UP000244855">
    <property type="component" value="Unassembled WGS sequence"/>
</dbReference>
<proteinExistence type="predicted"/>
<evidence type="ECO:0000313" key="2">
    <source>
        <dbReference type="EMBL" id="PVH97135.1"/>
    </source>
</evidence>
<dbReference type="EMBL" id="KZ805445">
    <property type="protein sequence ID" value="PVH97135.1"/>
    <property type="molecule type" value="Genomic_DNA"/>
</dbReference>
<evidence type="ECO:0000256" key="1">
    <source>
        <dbReference type="SAM" id="Phobius"/>
    </source>
</evidence>
<sequence length="59" mass="7260">MGREEVWRYGIFLSFFFRFVVFLFSFFFFSLLFLFPVVPRLLGSSRPKKKRKSYVKPHE</sequence>
<gene>
    <name evidence="2" type="ORF">DM02DRAFT_616737</name>
</gene>
<keyword evidence="1" id="KW-0812">Transmembrane</keyword>
<dbReference type="AlphaFoldDB" id="A0A2V1DGQ5"/>
<organism evidence="2 3">
    <name type="scientific">Periconia macrospinosa</name>
    <dbReference type="NCBI Taxonomy" id="97972"/>
    <lineage>
        <taxon>Eukaryota</taxon>
        <taxon>Fungi</taxon>
        <taxon>Dikarya</taxon>
        <taxon>Ascomycota</taxon>
        <taxon>Pezizomycotina</taxon>
        <taxon>Dothideomycetes</taxon>
        <taxon>Pleosporomycetidae</taxon>
        <taxon>Pleosporales</taxon>
        <taxon>Massarineae</taxon>
        <taxon>Periconiaceae</taxon>
        <taxon>Periconia</taxon>
    </lineage>
</organism>
<evidence type="ECO:0000313" key="3">
    <source>
        <dbReference type="Proteomes" id="UP000244855"/>
    </source>
</evidence>
<keyword evidence="1" id="KW-1133">Transmembrane helix</keyword>
<keyword evidence="1" id="KW-0472">Membrane</keyword>
<keyword evidence="3" id="KW-1185">Reference proteome</keyword>
<accession>A0A2V1DGQ5</accession>
<feature type="transmembrane region" description="Helical" evidence="1">
    <location>
        <begin position="15"/>
        <end position="42"/>
    </location>
</feature>
<reference evidence="2 3" key="1">
    <citation type="journal article" date="2018" name="Sci. Rep.">
        <title>Comparative genomics provides insights into the lifestyle and reveals functional heterogeneity of dark septate endophytic fungi.</title>
        <authorList>
            <person name="Knapp D.G."/>
            <person name="Nemeth J.B."/>
            <person name="Barry K."/>
            <person name="Hainaut M."/>
            <person name="Henrissat B."/>
            <person name="Johnson J."/>
            <person name="Kuo A."/>
            <person name="Lim J.H.P."/>
            <person name="Lipzen A."/>
            <person name="Nolan M."/>
            <person name="Ohm R.A."/>
            <person name="Tamas L."/>
            <person name="Grigoriev I.V."/>
            <person name="Spatafora J.W."/>
            <person name="Nagy L.G."/>
            <person name="Kovacs G.M."/>
        </authorList>
    </citation>
    <scope>NUCLEOTIDE SEQUENCE [LARGE SCALE GENOMIC DNA]</scope>
    <source>
        <strain evidence="2 3">DSE2036</strain>
    </source>
</reference>
<evidence type="ECO:0008006" key="4">
    <source>
        <dbReference type="Google" id="ProtNLM"/>
    </source>
</evidence>